<feature type="transmembrane region" description="Helical" evidence="2">
    <location>
        <begin position="6"/>
        <end position="29"/>
    </location>
</feature>
<feature type="compositionally biased region" description="Basic and acidic residues" evidence="1">
    <location>
        <begin position="392"/>
        <end position="419"/>
    </location>
</feature>
<dbReference type="EMBL" id="KQ001755">
    <property type="protein sequence ID" value="KJP85063.1"/>
    <property type="molecule type" value="Genomic_DNA"/>
</dbReference>
<dbReference type="AlphaFoldDB" id="A0A0D9QDG1"/>
<feature type="transmembrane region" description="Helical" evidence="2">
    <location>
        <begin position="549"/>
        <end position="570"/>
    </location>
</feature>
<feature type="transmembrane region" description="Helical" evidence="2">
    <location>
        <begin position="138"/>
        <end position="158"/>
    </location>
</feature>
<dbReference type="RefSeq" id="XP_012338326.1">
    <property type="nucleotide sequence ID" value="XM_012482903.1"/>
</dbReference>
<feature type="region of interest" description="Disordered" evidence="1">
    <location>
        <begin position="213"/>
        <end position="242"/>
    </location>
</feature>
<keyword evidence="4" id="KW-1185">Reference proteome</keyword>
<keyword evidence="2" id="KW-0812">Transmembrane</keyword>
<dbReference type="OMA" id="HPPDCLC"/>
<dbReference type="GeneID" id="24270615"/>
<feature type="compositionally biased region" description="Low complexity" evidence="1">
    <location>
        <begin position="324"/>
        <end position="357"/>
    </location>
</feature>
<dbReference type="OrthoDB" id="385409at2759"/>
<feature type="compositionally biased region" description="Basic and acidic residues" evidence="1">
    <location>
        <begin position="803"/>
        <end position="822"/>
    </location>
</feature>
<feature type="transmembrane region" description="Helical" evidence="2">
    <location>
        <begin position="75"/>
        <end position="95"/>
    </location>
</feature>
<name>A0A0D9QDG1_PLAFR</name>
<reference evidence="3 4" key="1">
    <citation type="submission" date="2014-03" db="EMBL/GenBank/DDBJ databases">
        <title>The Genome Sequence of Plasmodium fragile nilgiri.</title>
        <authorList>
            <consortium name="The Broad Institute Genomics Platform"/>
            <consortium name="The Broad Institute Genome Sequencing Center for Infectious Disease"/>
            <person name="Neafsey D."/>
            <person name="Duraisingh M."/>
            <person name="Young S.K."/>
            <person name="Zeng Q."/>
            <person name="Gargeya S."/>
            <person name="Abouelleil A."/>
            <person name="Alvarado L."/>
            <person name="Chapman S.B."/>
            <person name="Gainer-Dewar J."/>
            <person name="Goldberg J."/>
            <person name="Griggs A."/>
            <person name="Gujja S."/>
            <person name="Hansen M."/>
            <person name="Howarth C."/>
            <person name="Imamovic A."/>
            <person name="Larimer J."/>
            <person name="Pearson M."/>
            <person name="Poon T.W."/>
            <person name="Priest M."/>
            <person name="Roberts A."/>
            <person name="Saif S."/>
            <person name="Shea T."/>
            <person name="Sykes S."/>
            <person name="Wortman J."/>
            <person name="Nusbaum C."/>
            <person name="Birren B."/>
        </authorList>
    </citation>
    <scope>NUCLEOTIDE SEQUENCE [LARGE SCALE GENOMIC DNA]</scope>
    <source>
        <strain evidence="4">nilgiri</strain>
    </source>
</reference>
<organism evidence="3 4">
    <name type="scientific">Plasmodium fragile</name>
    <dbReference type="NCBI Taxonomy" id="5857"/>
    <lineage>
        <taxon>Eukaryota</taxon>
        <taxon>Sar</taxon>
        <taxon>Alveolata</taxon>
        <taxon>Apicomplexa</taxon>
        <taxon>Aconoidasida</taxon>
        <taxon>Haemosporida</taxon>
        <taxon>Plasmodiidae</taxon>
        <taxon>Plasmodium</taxon>
        <taxon>Plasmodium (Plasmodium)</taxon>
    </lineage>
</organism>
<keyword evidence="2" id="KW-1133">Transmembrane helix</keyword>
<feature type="transmembrane region" description="Helical" evidence="2">
    <location>
        <begin position="590"/>
        <end position="608"/>
    </location>
</feature>
<proteinExistence type="predicted"/>
<dbReference type="Proteomes" id="UP000054561">
    <property type="component" value="Unassembled WGS sequence"/>
</dbReference>
<feature type="transmembrane region" description="Helical" evidence="2">
    <location>
        <begin position="290"/>
        <end position="313"/>
    </location>
</feature>
<feature type="compositionally biased region" description="Polar residues" evidence="1">
    <location>
        <begin position="451"/>
        <end position="462"/>
    </location>
</feature>
<feature type="compositionally biased region" description="Acidic residues" evidence="1">
    <location>
        <begin position="366"/>
        <end position="378"/>
    </location>
</feature>
<evidence type="ECO:0000313" key="3">
    <source>
        <dbReference type="EMBL" id="KJP85063.1"/>
    </source>
</evidence>
<dbReference type="VEuPathDB" id="PlasmoDB:AK88_05301"/>
<evidence type="ECO:0000256" key="2">
    <source>
        <dbReference type="SAM" id="Phobius"/>
    </source>
</evidence>
<accession>A0A0D9QDG1</accession>
<feature type="region of interest" description="Disordered" evidence="1">
    <location>
        <begin position="320"/>
        <end position="471"/>
    </location>
</feature>
<keyword evidence="2" id="KW-0472">Membrane</keyword>
<feature type="region of interest" description="Disordered" evidence="1">
    <location>
        <begin position="788"/>
        <end position="832"/>
    </location>
</feature>
<protein>
    <submittedName>
        <fullName evidence="3">Uncharacterized protein</fullName>
    </submittedName>
</protein>
<sequence length="849" mass="97611">MAGDVIDFVFTLILDTEIYFCVFVLLTYLTTRKINKIIQSNFYQKDALLNRLSKNFYITDVKAYFSPLKYMRKSALYHTYYLSSVLVLIYLFRLYSSYKRWIKFYFFSLLNISTDPSALSDHDDFDAHYDGKSSHFGIGHLVAFLLGIIISFIYYKYLCKIFKGKHKYVKVHKSSLLPQCFDLAKTNFREYVKVKPKKGSKFKFHLDTNIKAHPTLSSGPAATGNGKSGNGSGAGTSAPTPVTPKTKRNILFRMFDIGYLKNHVLYDENVLYEDQLKNKGQTDQKNKRQLWLLFIKLMEKLLVAIINLINIIINEIGKGASGKTAQPPAGQAATSQAATGQEGPQTAAAGGETAQEGMKQTVDGEATMEENKPEEEEPTTGVNQPEEDEHTTEEKQLEGENGTTEEKQLEEEKAITEEKETQEEEAITEEKQQEGESPEAETIPTHVESPTEGQSSETPPQEQRQEKDSQSIMTQIKEEAMKSSDMEYNDINLCELDLNPHDQFVCNSHYHFKSIVEVLMLHMPMYFLFKNKFYAKALFTIAMYIWNYLVWNFITLLAMIKPSLFVYYYVLNEHINHILLKNINEHEKNIILHFFYGFFVASLIYLKFHFSLEFKLIKVDHMNHFHRMINGCIVQAHKLKSTGIIKNFEAMKIFPLCIDYKKKGIFIDRGLLRTAAELQLVLKQRKLKNVKICFRNIKQIAKYCDEDTAMEMFKQLKFVLVNELPNQVALNLSHMISDEMYNQIKTNCIDPSSSTQSKKHPPDCLCEMLKKTGLHDYIKAAMSTENCKAENEPADRGQAYVDTSDKADAKNDKLDEQGEDPVKKKKGSQSWRVVQMFDIGKHHQKEQKK</sequence>
<evidence type="ECO:0000256" key="1">
    <source>
        <dbReference type="SAM" id="MobiDB-lite"/>
    </source>
</evidence>
<evidence type="ECO:0000313" key="4">
    <source>
        <dbReference type="Proteomes" id="UP000054561"/>
    </source>
</evidence>
<gene>
    <name evidence="3" type="ORF">AK88_05301</name>
</gene>